<comment type="subcellular location">
    <subcellularLocation>
        <location evidence="1">Nucleus</location>
    </subcellularLocation>
</comment>
<comment type="caution">
    <text evidence="13">The sequence shown here is derived from an EMBL/GenBank/DDBJ whole genome shotgun (WGS) entry which is preliminary data.</text>
</comment>
<evidence type="ECO:0000313" key="14">
    <source>
        <dbReference type="Proteomes" id="UP000887013"/>
    </source>
</evidence>
<feature type="domain" description="C2H2-type" evidence="12">
    <location>
        <begin position="889"/>
        <end position="912"/>
    </location>
</feature>
<dbReference type="Proteomes" id="UP000887013">
    <property type="component" value="Unassembled WGS sequence"/>
</dbReference>
<dbReference type="PROSITE" id="PS50157">
    <property type="entry name" value="ZINC_FINGER_C2H2_2"/>
    <property type="match status" value="9"/>
</dbReference>
<evidence type="ECO:0000259" key="12">
    <source>
        <dbReference type="PROSITE" id="PS50157"/>
    </source>
</evidence>
<dbReference type="Gene3D" id="3.30.160.60">
    <property type="entry name" value="Classic Zinc Finger"/>
    <property type="match status" value="9"/>
</dbReference>
<dbReference type="GO" id="GO:0000981">
    <property type="term" value="F:DNA-binding transcription factor activity, RNA polymerase II-specific"/>
    <property type="evidence" value="ECO:0007669"/>
    <property type="project" value="TreeGrafter"/>
</dbReference>
<evidence type="ECO:0000256" key="2">
    <source>
        <dbReference type="ARBA" id="ARBA00022723"/>
    </source>
</evidence>
<feature type="compositionally biased region" description="Polar residues" evidence="11">
    <location>
        <begin position="490"/>
        <end position="503"/>
    </location>
</feature>
<feature type="compositionally biased region" description="Basic residues" evidence="11">
    <location>
        <begin position="26"/>
        <end position="46"/>
    </location>
</feature>
<feature type="domain" description="C2H2-type" evidence="12">
    <location>
        <begin position="861"/>
        <end position="888"/>
    </location>
</feature>
<feature type="domain" description="C2H2-type" evidence="12">
    <location>
        <begin position="748"/>
        <end position="775"/>
    </location>
</feature>
<feature type="region of interest" description="Disordered" evidence="11">
    <location>
        <begin position="490"/>
        <end position="511"/>
    </location>
</feature>
<sequence length="1035" mass="116294">MGPKRNLKVNKRINSPKQTRASKVVPAKKKEVKKKAVKPIKQPAKSKKAEKPLSLEDIVKVGNVSTCDVCQGVWFSKILFEKHLLSCGRPNNVEVVAKKSEVEISVEISTKKRKIDDQSIDDDVSIITNSTLANAKKKKKVEEERKDDGVKCNNINENDGLQYSMSNKVQSLMFASKSQDKDILSKDQLEIERNGVLSPTKSDNLKLSENQVSLSASNLRKNIASSMLKGRTSAEISSRPTRSSSAVSISESQKLTSVQKFGRKSKPNSISAETTSNFNASEENKIVTSVEVHQNDGNLASENYSKTCGATDTGRESVASTSSLRSVRGRKPQLQNKDNLDRNTVHSSSSVINEIHEEKLASKKDGEGQQVTNSTSSQSATSIINEVNIIREEKTVLRRGRGRRSQQAVNGNTENNASLVEMNNKKPTRAKSGRGRKPQQKDNLIIPDNIPNAEEQNECIDASVGDNAVATESRKEQKNQTANTIVSTNSLVNDNNLSPTETAEMSGEKDKSAEEIVYDVDLFEEMAQDGDNRNIVLSGNPVILTPLQPVKEENDKEEKDVLHSTIFGSVEGENEAPSSNSNSGNASSDKDPNTIAFTCAVCQRAFTRKYHLDRHLKISKCSGLPLPSFPCELCNRVYTRKFGLQFRSSSIEVFKAFIALEGGYFSCSGIHQDNLREHLRSHTGEVHRRKNHKCQYCDKAFHGQSLLAIHVRKHTGEKPFACDFCPKRFPSTGALSKHRMTHTGEKPYSCNECGRKFTLKGTLSRHLRTHTGIRPHTCTYCGKKFIQIGGLNAHMFYHTGENGFKCDDCGKVFNRKARLQMHQLYVHIKLKPFVCEHCSKPFTRKEDLMRHAVLHTGEKPFKCPTCDRRFSVKPSLKLHLLTHTKEEPRSCHECGRAFIRKDCLLRHMRKRHRDVFDKLLFDEKDEKDASIVNTRVLSEKDLTENIRELLYLLIDEPTLIGFGWPNKPVDEVLELVIQRCGHTPVNREQYTYMDRLRENAKLLFTVVIDDNAVKTLLNNQTVDEVILHVLRLAKT</sequence>
<dbReference type="FunFam" id="3.30.160.60:FF:001228">
    <property type="entry name" value="Zinc finger protein 236"/>
    <property type="match status" value="1"/>
</dbReference>
<evidence type="ECO:0000256" key="3">
    <source>
        <dbReference type="ARBA" id="ARBA00022737"/>
    </source>
</evidence>
<feature type="domain" description="C2H2-type" evidence="12">
    <location>
        <begin position="776"/>
        <end position="803"/>
    </location>
</feature>
<dbReference type="FunFam" id="3.30.160.60:FF:002343">
    <property type="entry name" value="Zinc finger protein 33A"/>
    <property type="match status" value="1"/>
</dbReference>
<feature type="compositionally biased region" description="Polar residues" evidence="11">
    <location>
        <begin position="369"/>
        <end position="379"/>
    </location>
</feature>
<feature type="region of interest" description="Disordered" evidence="11">
    <location>
        <begin position="568"/>
        <end position="589"/>
    </location>
</feature>
<dbReference type="PANTHER" id="PTHR24394">
    <property type="entry name" value="ZINC FINGER PROTEIN"/>
    <property type="match status" value="1"/>
</dbReference>
<feature type="domain" description="C2H2-type" evidence="12">
    <location>
        <begin position="597"/>
        <end position="625"/>
    </location>
</feature>
<evidence type="ECO:0000256" key="10">
    <source>
        <dbReference type="PROSITE-ProRule" id="PRU00042"/>
    </source>
</evidence>
<dbReference type="GO" id="GO:0008270">
    <property type="term" value="F:zinc ion binding"/>
    <property type="evidence" value="ECO:0007669"/>
    <property type="project" value="UniProtKB-KW"/>
</dbReference>
<dbReference type="InterPro" id="IPR013087">
    <property type="entry name" value="Znf_C2H2_type"/>
</dbReference>
<feature type="compositionally biased region" description="Polar residues" evidence="11">
    <location>
        <begin position="267"/>
        <end position="277"/>
    </location>
</feature>
<feature type="compositionally biased region" description="Basic residues" evidence="11">
    <location>
        <begin position="1"/>
        <end position="11"/>
    </location>
</feature>
<evidence type="ECO:0000313" key="13">
    <source>
        <dbReference type="EMBL" id="GFT50012.1"/>
    </source>
</evidence>
<dbReference type="AlphaFoldDB" id="A0A8X6TW75"/>
<dbReference type="SMART" id="SM00355">
    <property type="entry name" value="ZnF_C2H2"/>
    <property type="match status" value="10"/>
</dbReference>
<dbReference type="FunFam" id="3.30.160.60:FF:000912">
    <property type="entry name" value="Zinc finger protein 660"/>
    <property type="match status" value="1"/>
</dbReference>
<keyword evidence="2" id="KW-0479">Metal-binding</keyword>
<reference evidence="13" key="1">
    <citation type="submission" date="2020-08" db="EMBL/GenBank/DDBJ databases">
        <title>Multicomponent nature underlies the extraordinary mechanical properties of spider dragline silk.</title>
        <authorList>
            <person name="Kono N."/>
            <person name="Nakamura H."/>
            <person name="Mori M."/>
            <person name="Yoshida Y."/>
            <person name="Ohtoshi R."/>
            <person name="Malay A.D."/>
            <person name="Moran D.A.P."/>
            <person name="Tomita M."/>
            <person name="Numata K."/>
            <person name="Arakawa K."/>
        </authorList>
    </citation>
    <scope>NUCLEOTIDE SEQUENCE</scope>
</reference>
<feature type="compositionally biased region" description="Low complexity" evidence="11">
    <location>
        <begin position="575"/>
        <end position="587"/>
    </location>
</feature>
<dbReference type="GO" id="GO:0003677">
    <property type="term" value="F:DNA binding"/>
    <property type="evidence" value="ECO:0007669"/>
    <property type="project" value="UniProtKB-KW"/>
</dbReference>
<keyword evidence="14" id="KW-1185">Reference proteome</keyword>
<evidence type="ECO:0000256" key="5">
    <source>
        <dbReference type="ARBA" id="ARBA00022833"/>
    </source>
</evidence>
<dbReference type="FunFam" id="3.30.160.60:FF:000100">
    <property type="entry name" value="Zinc finger 45-like"/>
    <property type="match status" value="2"/>
</dbReference>
<protein>
    <submittedName>
        <fullName evidence="13">Zinc finger protein 649</fullName>
    </submittedName>
</protein>
<name>A0A8X6TW75_NEPPI</name>
<organism evidence="13 14">
    <name type="scientific">Nephila pilipes</name>
    <name type="common">Giant wood spider</name>
    <name type="synonym">Nephila maculata</name>
    <dbReference type="NCBI Taxonomy" id="299642"/>
    <lineage>
        <taxon>Eukaryota</taxon>
        <taxon>Metazoa</taxon>
        <taxon>Ecdysozoa</taxon>
        <taxon>Arthropoda</taxon>
        <taxon>Chelicerata</taxon>
        <taxon>Arachnida</taxon>
        <taxon>Araneae</taxon>
        <taxon>Araneomorphae</taxon>
        <taxon>Entelegynae</taxon>
        <taxon>Araneoidea</taxon>
        <taxon>Nephilidae</taxon>
        <taxon>Nephila</taxon>
    </lineage>
</organism>
<proteinExistence type="predicted"/>
<dbReference type="PANTHER" id="PTHR24394:SF44">
    <property type="entry name" value="ZINC FINGER PROTEIN 271-LIKE"/>
    <property type="match status" value="1"/>
</dbReference>
<accession>A0A8X6TW75</accession>
<dbReference type="OrthoDB" id="4748970at2759"/>
<dbReference type="FunFam" id="3.30.160.60:FF:001049">
    <property type="entry name" value="zinc finger protein 319"/>
    <property type="match status" value="1"/>
</dbReference>
<feature type="domain" description="C2H2-type" evidence="12">
    <location>
        <begin position="692"/>
        <end position="719"/>
    </location>
</feature>
<feature type="compositionally biased region" description="Low complexity" evidence="11">
    <location>
        <begin position="233"/>
        <end position="250"/>
    </location>
</feature>
<evidence type="ECO:0000256" key="11">
    <source>
        <dbReference type="SAM" id="MobiDB-lite"/>
    </source>
</evidence>
<keyword evidence="9" id="KW-0539">Nucleus</keyword>
<dbReference type="InterPro" id="IPR036236">
    <property type="entry name" value="Znf_C2H2_sf"/>
</dbReference>
<feature type="domain" description="C2H2-type" evidence="12">
    <location>
        <begin position="833"/>
        <end position="860"/>
    </location>
</feature>
<gene>
    <name evidence="13" type="primary">ZNF649</name>
    <name evidence="13" type="ORF">NPIL_335952</name>
</gene>
<feature type="compositionally biased region" description="Polar residues" evidence="11">
    <location>
        <begin position="405"/>
        <end position="418"/>
    </location>
</feature>
<feature type="domain" description="C2H2-type" evidence="12">
    <location>
        <begin position="804"/>
        <end position="832"/>
    </location>
</feature>
<evidence type="ECO:0000256" key="9">
    <source>
        <dbReference type="ARBA" id="ARBA00023242"/>
    </source>
</evidence>
<evidence type="ECO:0000256" key="8">
    <source>
        <dbReference type="ARBA" id="ARBA00023163"/>
    </source>
</evidence>
<feature type="compositionally biased region" description="Polar residues" evidence="11">
    <location>
        <begin position="293"/>
        <end position="310"/>
    </location>
</feature>
<feature type="domain" description="C2H2-type" evidence="12">
    <location>
        <begin position="720"/>
        <end position="747"/>
    </location>
</feature>
<keyword evidence="6" id="KW-0805">Transcription regulation</keyword>
<feature type="region of interest" description="Disordered" evidence="11">
    <location>
        <begin position="1"/>
        <end position="51"/>
    </location>
</feature>
<feature type="region of interest" description="Disordered" evidence="11">
    <location>
        <begin position="360"/>
        <end position="379"/>
    </location>
</feature>
<keyword evidence="4 10" id="KW-0863">Zinc-finger</keyword>
<keyword evidence="8" id="KW-0804">Transcription</keyword>
<feature type="compositionally biased region" description="Basic residues" evidence="11">
    <location>
        <begin position="426"/>
        <end position="438"/>
    </location>
</feature>
<keyword evidence="5" id="KW-0862">Zinc</keyword>
<dbReference type="Pfam" id="PF00096">
    <property type="entry name" value="zf-C2H2"/>
    <property type="match status" value="9"/>
</dbReference>
<keyword evidence="3" id="KW-0677">Repeat</keyword>
<dbReference type="PROSITE" id="PS00028">
    <property type="entry name" value="ZINC_FINGER_C2H2_1"/>
    <property type="match status" value="8"/>
</dbReference>
<evidence type="ECO:0000256" key="1">
    <source>
        <dbReference type="ARBA" id="ARBA00004123"/>
    </source>
</evidence>
<keyword evidence="7" id="KW-0238">DNA-binding</keyword>
<dbReference type="GO" id="GO:0005634">
    <property type="term" value="C:nucleus"/>
    <property type="evidence" value="ECO:0007669"/>
    <property type="project" value="UniProtKB-SubCell"/>
</dbReference>
<feature type="region of interest" description="Disordered" evidence="11">
    <location>
        <begin position="293"/>
        <end position="351"/>
    </location>
</feature>
<feature type="region of interest" description="Disordered" evidence="11">
    <location>
        <begin position="228"/>
        <end position="277"/>
    </location>
</feature>
<feature type="region of interest" description="Disordered" evidence="11">
    <location>
        <begin position="398"/>
        <end position="445"/>
    </location>
</feature>
<feature type="compositionally biased region" description="Polar residues" evidence="11">
    <location>
        <begin position="12"/>
        <end position="21"/>
    </location>
</feature>
<evidence type="ECO:0000256" key="6">
    <source>
        <dbReference type="ARBA" id="ARBA00023015"/>
    </source>
</evidence>
<evidence type="ECO:0000256" key="4">
    <source>
        <dbReference type="ARBA" id="ARBA00022771"/>
    </source>
</evidence>
<evidence type="ECO:0000256" key="7">
    <source>
        <dbReference type="ARBA" id="ARBA00023125"/>
    </source>
</evidence>
<dbReference type="EMBL" id="BMAW01016626">
    <property type="protein sequence ID" value="GFT50012.1"/>
    <property type="molecule type" value="Genomic_DNA"/>
</dbReference>
<dbReference type="SUPFAM" id="SSF57667">
    <property type="entry name" value="beta-beta-alpha zinc fingers"/>
    <property type="match status" value="5"/>
</dbReference>